<evidence type="ECO:0000313" key="1">
    <source>
        <dbReference type="EMBL" id="MEZ8090761.1"/>
    </source>
</evidence>
<evidence type="ECO:0000313" key="3">
    <source>
        <dbReference type="Proteomes" id="UP000305234"/>
    </source>
</evidence>
<evidence type="ECO:0000313" key="4">
    <source>
        <dbReference type="Proteomes" id="UP001569177"/>
    </source>
</evidence>
<proteinExistence type="predicted"/>
<dbReference type="Proteomes" id="UP001569177">
    <property type="component" value="Unassembled WGS sequence"/>
</dbReference>
<gene>
    <name evidence="1" type="ORF">ACED24_11915</name>
    <name evidence="2" type="ORF">FCV52_15190</name>
</gene>
<name>A0A4U1YUC0_9VIBR</name>
<organism evidence="2 3">
    <name type="scientific">Vibrio kanaloae</name>
    <dbReference type="NCBI Taxonomy" id="170673"/>
    <lineage>
        <taxon>Bacteria</taxon>
        <taxon>Pseudomonadati</taxon>
        <taxon>Pseudomonadota</taxon>
        <taxon>Gammaproteobacteria</taxon>
        <taxon>Vibrionales</taxon>
        <taxon>Vibrionaceae</taxon>
        <taxon>Vibrio</taxon>
    </lineage>
</organism>
<dbReference type="Proteomes" id="UP000305234">
    <property type="component" value="Unassembled WGS sequence"/>
</dbReference>
<accession>A0A4U1YUC0</accession>
<dbReference type="EMBL" id="JBGOOJ010000010">
    <property type="protein sequence ID" value="MEZ8090761.1"/>
    <property type="molecule type" value="Genomic_DNA"/>
</dbReference>
<protein>
    <submittedName>
        <fullName evidence="2">Uncharacterized protein</fullName>
    </submittedName>
</protein>
<reference evidence="2 3" key="1">
    <citation type="submission" date="2019-04" db="EMBL/GenBank/DDBJ databases">
        <title>A reverse ecology approach based on a biological definition of microbial populations.</title>
        <authorList>
            <person name="Arevalo P."/>
            <person name="Vaninsberghe D."/>
            <person name="Elsherbini J."/>
            <person name="Gore J."/>
            <person name="Polz M."/>
        </authorList>
    </citation>
    <scope>NUCLEOTIDE SEQUENCE [LARGE SCALE GENOMIC DNA]</scope>
    <source>
        <strain evidence="2 3">10N.261.46.E4</strain>
    </source>
</reference>
<keyword evidence="4" id="KW-1185">Reference proteome</keyword>
<dbReference type="EMBL" id="SYUW01000042">
    <property type="protein sequence ID" value="TKF24730.1"/>
    <property type="molecule type" value="Genomic_DNA"/>
</dbReference>
<evidence type="ECO:0000313" key="2">
    <source>
        <dbReference type="EMBL" id="TKF24730.1"/>
    </source>
</evidence>
<dbReference type="PROSITE" id="PS51257">
    <property type="entry name" value="PROKAR_LIPOPROTEIN"/>
    <property type="match status" value="1"/>
</dbReference>
<sequence length="144" mass="16635">MNYKLIIVLVCVVLMYSCSRKERIESGCFQPFSVLATEYFGTNEPQRWEIVGRNAGDEFLLKNGILGFVVERNFAQNMMPLSEKGLLKFTGRVYKFWPSWAEKYLGGGNKNIQLEVLVSNGKYLVFDDNPRNKFVPSIKKRCDF</sequence>
<reference evidence="1 4" key="2">
    <citation type="submission" date="2024-06" db="EMBL/GenBank/DDBJ databases">
        <authorList>
            <person name="Steensen K."/>
            <person name="Seneca J."/>
            <person name="Bartlau N."/>
            <person name="Yu A.X."/>
            <person name="Polz M.F."/>
        </authorList>
    </citation>
    <scope>NUCLEOTIDE SEQUENCE [LARGE SCALE GENOMIC DNA]</scope>
    <source>
        <strain evidence="1 4">5S240</strain>
    </source>
</reference>
<dbReference type="RefSeq" id="WP_017057578.1">
    <property type="nucleotide sequence ID" value="NZ_AP025497.1"/>
</dbReference>
<dbReference type="GeneID" id="93965720"/>
<dbReference type="AlphaFoldDB" id="A0A4U1YUC0"/>
<comment type="caution">
    <text evidence="2">The sequence shown here is derived from an EMBL/GenBank/DDBJ whole genome shotgun (WGS) entry which is preliminary data.</text>
</comment>